<accession>A0A853CI69</accession>
<feature type="transmembrane region" description="Helical" evidence="11">
    <location>
        <begin position="163"/>
        <end position="182"/>
    </location>
</feature>
<organism evidence="15 16">
    <name type="scientific">Petropleomorpha daqingensis</name>
    <dbReference type="NCBI Taxonomy" id="2026353"/>
    <lineage>
        <taxon>Bacteria</taxon>
        <taxon>Bacillati</taxon>
        <taxon>Actinomycetota</taxon>
        <taxon>Actinomycetes</taxon>
        <taxon>Geodermatophilales</taxon>
        <taxon>Geodermatophilaceae</taxon>
        <taxon>Petropleomorpha</taxon>
    </lineage>
</organism>
<feature type="transmembrane region" description="Helical" evidence="11">
    <location>
        <begin position="103"/>
        <end position="126"/>
    </location>
</feature>
<dbReference type="GO" id="GO:0005524">
    <property type="term" value="F:ATP binding"/>
    <property type="evidence" value="ECO:0007669"/>
    <property type="project" value="UniProtKB-KW"/>
</dbReference>
<dbReference type="InterPro" id="IPR003439">
    <property type="entry name" value="ABC_transporter-like_ATP-bd"/>
</dbReference>
<evidence type="ECO:0000256" key="5">
    <source>
        <dbReference type="ARBA" id="ARBA00022475"/>
    </source>
</evidence>
<evidence type="ECO:0000256" key="12">
    <source>
        <dbReference type="SAM" id="MobiDB-lite"/>
    </source>
</evidence>
<evidence type="ECO:0000256" key="9">
    <source>
        <dbReference type="ARBA" id="ARBA00022989"/>
    </source>
</evidence>
<dbReference type="PROSITE" id="PS00211">
    <property type="entry name" value="ABC_TRANSPORTER_1"/>
    <property type="match status" value="1"/>
</dbReference>
<dbReference type="InterPro" id="IPR035906">
    <property type="entry name" value="MetI-like_sf"/>
</dbReference>
<dbReference type="Gene3D" id="3.40.50.300">
    <property type="entry name" value="P-loop containing nucleotide triphosphate hydrolases"/>
    <property type="match status" value="1"/>
</dbReference>
<feature type="transmembrane region" description="Helical" evidence="11">
    <location>
        <begin position="269"/>
        <end position="293"/>
    </location>
</feature>
<dbReference type="Pfam" id="PF00005">
    <property type="entry name" value="ABC_tran"/>
    <property type="match status" value="1"/>
</dbReference>
<feature type="domain" description="ABC transmembrane type-1" evidence="14">
    <location>
        <begin position="100"/>
        <end position="289"/>
    </location>
</feature>
<dbReference type="CDD" id="cd03257">
    <property type="entry name" value="ABC_NikE_OppD_transporters"/>
    <property type="match status" value="1"/>
</dbReference>
<dbReference type="Gene3D" id="1.10.3720.10">
    <property type="entry name" value="MetI-like"/>
    <property type="match status" value="1"/>
</dbReference>
<dbReference type="NCBIfam" id="TIGR01727">
    <property type="entry name" value="oligo_HPY"/>
    <property type="match status" value="1"/>
</dbReference>
<dbReference type="InterPro" id="IPR000515">
    <property type="entry name" value="MetI-like"/>
</dbReference>
<evidence type="ECO:0000313" key="16">
    <source>
        <dbReference type="Proteomes" id="UP000541969"/>
    </source>
</evidence>
<sequence length="670" mass="70366">MTAATVPAQGVGEPVAQPGRPRPAGTFSSAVRAALRRPAVLVALGWVVLVVLSSALAGVLAPHDPLAQDLDHTLSGPTGTYLLGTDELGRDLLSRILHGGGSLLLAALIPLAVSYLLGVPAGLLVGYVGGKADAVADFVVNVLFAIPALVIVLAVAVVSNNNLLVMTVIFGVIISGGIFRLVRASTQASRDLLYVDAARVSGVARWTILLRHILPNVLGPLIVQGFLLYSGAFLFLTSLSFLGLGFDPQQPSWGQLVFDASGHLDTDPWMMVPIGIVLIATVAALNYLGNSLLATLPTARRARLLTPLRRPQLPPEAAARAAGERRRSSAADPADHDLPLVVEDLVVSFRTSEGGWQSVVDGVSFAVRQGQTLCLVGESGCGKTMTAMATLGLLPEGGAAAGSVRLGGRELLTLSEKDMAQVRGSQIALISQEPMVALDPCFSVRSQLGEVVTLHRGGSRVEVRQRVHDLLRLVGIPNAEAVAKSYPHQLSGGMAQRVCIALALAGEPRVLIADEPTTALDPTIQAEILDLLRSLQESLGLALVLVTHDLGVVADIGDVAAVMYAGQIVELAPVDELLATPRHPYSRGLLDAMPEDAVRGEQLPTIPGVVPLPQDWPAHCRFAARCPLAADACREGTIPLIRVGDERSSRCIRTDELDPIPGLAKTGAIR</sequence>
<keyword evidence="5" id="KW-1003">Cell membrane</keyword>
<feature type="compositionally biased region" description="Basic and acidic residues" evidence="12">
    <location>
        <begin position="322"/>
        <end position="333"/>
    </location>
</feature>
<feature type="domain" description="ABC transporter" evidence="13">
    <location>
        <begin position="340"/>
        <end position="590"/>
    </location>
</feature>
<evidence type="ECO:0000256" key="6">
    <source>
        <dbReference type="ARBA" id="ARBA00022692"/>
    </source>
</evidence>
<name>A0A853CI69_9ACTN</name>
<dbReference type="SUPFAM" id="SSF161098">
    <property type="entry name" value="MetI-like"/>
    <property type="match status" value="1"/>
</dbReference>
<keyword evidence="16" id="KW-1185">Reference proteome</keyword>
<dbReference type="CDD" id="cd06261">
    <property type="entry name" value="TM_PBP2"/>
    <property type="match status" value="1"/>
</dbReference>
<dbReference type="SUPFAM" id="SSF52540">
    <property type="entry name" value="P-loop containing nucleoside triphosphate hydrolases"/>
    <property type="match status" value="1"/>
</dbReference>
<dbReference type="GO" id="GO:0015833">
    <property type="term" value="P:peptide transport"/>
    <property type="evidence" value="ECO:0007669"/>
    <property type="project" value="InterPro"/>
</dbReference>
<evidence type="ECO:0000256" key="8">
    <source>
        <dbReference type="ARBA" id="ARBA00022840"/>
    </source>
</evidence>
<evidence type="ECO:0000256" key="1">
    <source>
        <dbReference type="ARBA" id="ARBA00004141"/>
    </source>
</evidence>
<comment type="caution">
    <text evidence="15">The sequence shown here is derived from an EMBL/GenBank/DDBJ whole genome shotgun (WGS) entry which is preliminary data.</text>
</comment>
<dbReference type="PROSITE" id="PS50928">
    <property type="entry name" value="ABC_TM1"/>
    <property type="match status" value="1"/>
</dbReference>
<keyword evidence="10 11" id="KW-0472">Membrane</keyword>
<comment type="similarity">
    <text evidence="3">Belongs to the ABC transporter superfamily.</text>
</comment>
<evidence type="ECO:0000256" key="4">
    <source>
        <dbReference type="ARBA" id="ARBA00022448"/>
    </source>
</evidence>
<feature type="transmembrane region" description="Helical" evidence="11">
    <location>
        <begin position="39"/>
        <end position="61"/>
    </location>
</feature>
<feature type="region of interest" description="Disordered" evidence="12">
    <location>
        <begin position="1"/>
        <end position="23"/>
    </location>
</feature>
<keyword evidence="6 11" id="KW-0812">Transmembrane</keyword>
<keyword evidence="7" id="KW-0547">Nucleotide-binding</keyword>
<evidence type="ECO:0000259" key="13">
    <source>
        <dbReference type="PROSITE" id="PS50893"/>
    </source>
</evidence>
<dbReference type="PROSITE" id="PS50893">
    <property type="entry name" value="ABC_TRANSPORTER_2"/>
    <property type="match status" value="1"/>
</dbReference>
<dbReference type="FunFam" id="3.40.50.300:FF:000016">
    <property type="entry name" value="Oligopeptide ABC transporter ATP-binding component"/>
    <property type="match status" value="1"/>
</dbReference>
<comment type="similarity">
    <text evidence="11">Belongs to the binding-protein-dependent transport system permease family.</text>
</comment>
<dbReference type="Proteomes" id="UP000541969">
    <property type="component" value="Unassembled WGS sequence"/>
</dbReference>
<dbReference type="SMART" id="SM00382">
    <property type="entry name" value="AAA"/>
    <property type="match status" value="1"/>
</dbReference>
<dbReference type="PANTHER" id="PTHR43297:SF2">
    <property type="entry name" value="DIPEPTIDE TRANSPORT ATP-BINDING PROTEIN DPPD"/>
    <property type="match status" value="1"/>
</dbReference>
<proteinExistence type="inferred from homology"/>
<dbReference type="InterPro" id="IPR017871">
    <property type="entry name" value="ABC_transporter-like_CS"/>
</dbReference>
<dbReference type="GO" id="GO:0005886">
    <property type="term" value="C:plasma membrane"/>
    <property type="evidence" value="ECO:0007669"/>
    <property type="project" value="UniProtKB-SubCell"/>
</dbReference>
<comment type="subcellular location">
    <subcellularLocation>
        <location evidence="11">Cell membrane</location>
        <topology evidence="11">Multi-pass membrane protein</topology>
    </subcellularLocation>
    <subcellularLocation>
        <location evidence="2">Cell membrane</location>
        <topology evidence="2">Peripheral membrane protein</topology>
    </subcellularLocation>
    <subcellularLocation>
        <location evidence="1">Membrane</location>
        <topology evidence="1">Multi-pass membrane protein</topology>
    </subcellularLocation>
</comment>
<dbReference type="Pfam" id="PF08352">
    <property type="entry name" value="oligo_HPY"/>
    <property type="match status" value="1"/>
</dbReference>
<evidence type="ECO:0000256" key="11">
    <source>
        <dbReference type="RuleBase" id="RU363032"/>
    </source>
</evidence>
<reference evidence="15 16" key="1">
    <citation type="submission" date="2020-07" db="EMBL/GenBank/DDBJ databases">
        <title>Sequencing the genomes of 1000 actinobacteria strains.</title>
        <authorList>
            <person name="Klenk H.-P."/>
        </authorList>
    </citation>
    <scope>NUCLEOTIDE SEQUENCE [LARGE SCALE GENOMIC DNA]</scope>
    <source>
        <strain evidence="15 16">DSM 104001</strain>
    </source>
</reference>
<keyword evidence="8" id="KW-0067">ATP-binding</keyword>
<dbReference type="Pfam" id="PF00528">
    <property type="entry name" value="BPD_transp_1"/>
    <property type="match status" value="1"/>
</dbReference>
<evidence type="ECO:0000256" key="10">
    <source>
        <dbReference type="ARBA" id="ARBA00023136"/>
    </source>
</evidence>
<evidence type="ECO:0000256" key="7">
    <source>
        <dbReference type="ARBA" id="ARBA00022741"/>
    </source>
</evidence>
<gene>
    <name evidence="15" type="ORF">GGQ55_003485</name>
</gene>
<dbReference type="RefSeq" id="WP_179718886.1">
    <property type="nucleotide sequence ID" value="NZ_JACBZT010000001.1"/>
</dbReference>
<evidence type="ECO:0000259" key="14">
    <source>
        <dbReference type="PROSITE" id="PS50928"/>
    </source>
</evidence>
<dbReference type="PANTHER" id="PTHR43297">
    <property type="entry name" value="OLIGOPEPTIDE TRANSPORT ATP-BINDING PROTEIN APPD"/>
    <property type="match status" value="1"/>
</dbReference>
<dbReference type="InterPro" id="IPR013563">
    <property type="entry name" value="Oligopep_ABC_C"/>
</dbReference>
<evidence type="ECO:0000256" key="3">
    <source>
        <dbReference type="ARBA" id="ARBA00005417"/>
    </source>
</evidence>
<dbReference type="EMBL" id="JACBZT010000001">
    <property type="protein sequence ID" value="NYJ07207.1"/>
    <property type="molecule type" value="Genomic_DNA"/>
</dbReference>
<protein>
    <submittedName>
        <fullName evidence="15">Peptide/nickel transport system permease protein</fullName>
    </submittedName>
</protein>
<keyword evidence="9 11" id="KW-1133">Transmembrane helix</keyword>
<evidence type="ECO:0000256" key="2">
    <source>
        <dbReference type="ARBA" id="ARBA00004202"/>
    </source>
</evidence>
<evidence type="ECO:0000313" key="15">
    <source>
        <dbReference type="EMBL" id="NYJ07207.1"/>
    </source>
</evidence>
<feature type="transmembrane region" description="Helical" evidence="11">
    <location>
        <begin position="138"/>
        <end position="157"/>
    </location>
</feature>
<dbReference type="AlphaFoldDB" id="A0A853CI69"/>
<dbReference type="InterPro" id="IPR003593">
    <property type="entry name" value="AAA+_ATPase"/>
</dbReference>
<feature type="region of interest" description="Disordered" evidence="12">
    <location>
        <begin position="314"/>
        <end position="333"/>
    </location>
</feature>
<dbReference type="InterPro" id="IPR027417">
    <property type="entry name" value="P-loop_NTPase"/>
</dbReference>
<dbReference type="GO" id="GO:0055085">
    <property type="term" value="P:transmembrane transport"/>
    <property type="evidence" value="ECO:0007669"/>
    <property type="project" value="InterPro"/>
</dbReference>
<dbReference type="InterPro" id="IPR050388">
    <property type="entry name" value="ABC_Ni/Peptide_Import"/>
</dbReference>
<keyword evidence="4 11" id="KW-0813">Transport</keyword>
<dbReference type="GO" id="GO:0016887">
    <property type="term" value="F:ATP hydrolysis activity"/>
    <property type="evidence" value="ECO:0007669"/>
    <property type="project" value="InterPro"/>
</dbReference>